<protein>
    <recommendedName>
        <fullName evidence="1">Ig-like domain-containing protein</fullName>
    </recommendedName>
</protein>
<dbReference type="EMBL" id="SRLO01005188">
    <property type="protein sequence ID" value="TNN29800.1"/>
    <property type="molecule type" value="Genomic_DNA"/>
</dbReference>
<dbReference type="InterPro" id="IPR007110">
    <property type="entry name" value="Ig-like_dom"/>
</dbReference>
<proteinExistence type="predicted"/>
<dbReference type="AlphaFoldDB" id="A0A4Z2EMK3"/>
<keyword evidence="3" id="KW-1185">Reference proteome</keyword>
<dbReference type="Proteomes" id="UP000314294">
    <property type="component" value="Unassembled WGS sequence"/>
</dbReference>
<evidence type="ECO:0000259" key="1">
    <source>
        <dbReference type="PROSITE" id="PS50835"/>
    </source>
</evidence>
<reference evidence="2 3" key="1">
    <citation type="submission" date="2019-03" db="EMBL/GenBank/DDBJ databases">
        <title>First draft genome of Liparis tanakae, snailfish: a comprehensive survey of snailfish specific genes.</title>
        <authorList>
            <person name="Kim W."/>
            <person name="Song I."/>
            <person name="Jeong J.-H."/>
            <person name="Kim D."/>
            <person name="Kim S."/>
            <person name="Ryu S."/>
            <person name="Song J.Y."/>
            <person name="Lee S.K."/>
        </authorList>
    </citation>
    <scope>NUCLEOTIDE SEQUENCE [LARGE SCALE GENOMIC DNA]</scope>
    <source>
        <tissue evidence="2">Muscle</tissue>
    </source>
</reference>
<evidence type="ECO:0000313" key="2">
    <source>
        <dbReference type="EMBL" id="TNN29800.1"/>
    </source>
</evidence>
<name>A0A4Z2EMK3_9TELE</name>
<accession>A0A4Z2EMK3</accession>
<gene>
    <name evidence="2" type="ORF">EYF80_060051</name>
</gene>
<comment type="caution">
    <text evidence="2">The sequence shown here is derived from an EMBL/GenBank/DDBJ whole genome shotgun (WGS) entry which is preliminary data.</text>
</comment>
<sequence>MTRALFVETRHPPETWIDVKQCADSTESRQLYADTRLQHVDGNRTYRRPSTAAASPTSYSRLAAATSIINSGSALRVLTCDVTVRFEKPLSWKR</sequence>
<organism evidence="2 3">
    <name type="scientific">Liparis tanakae</name>
    <name type="common">Tanaka's snailfish</name>
    <dbReference type="NCBI Taxonomy" id="230148"/>
    <lineage>
        <taxon>Eukaryota</taxon>
        <taxon>Metazoa</taxon>
        <taxon>Chordata</taxon>
        <taxon>Craniata</taxon>
        <taxon>Vertebrata</taxon>
        <taxon>Euteleostomi</taxon>
        <taxon>Actinopterygii</taxon>
        <taxon>Neopterygii</taxon>
        <taxon>Teleostei</taxon>
        <taxon>Neoteleostei</taxon>
        <taxon>Acanthomorphata</taxon>
        <taxon>Eupercaria</taxon>
        <taxon>Perciformes</taxon>
        <taxon>Cottioidei</taxon>
        <taxon>Cottales</taxon>
        <taxon>Liparidae</taxon>
        <taxon>Liparis</taxon>
    </lineage>
</organism>
<dbReference type="PROSITE" id="PS50835">
    <property type="entry name" value="IG_LIKE"/>
    <property type="match status" value="1"/>
</dbReference>
<feature type="domain" description="Ig-like" evidence="1">
    <location>
        <begin position="49"/>
        <end position="94"/>
    </location>
</feature>
<evidence type="ECO:0000313" key="3">
    <source>
        <dbReference type="Proteomes" id="UP000314294"/>
    </source>
</evidence>